<evidence type="ECO:0000313" key="12">
    <source>
        <dbReference type="Proteomes" id="UP000000379"/>
    </source>
</evidence>
<feature type="binding site" evidence="8">
    <location>
        <position position="202"/>
    </location>
    <ligand>
        <name>NAD(+)</name>
        <dbReference type="ChEBI" id="CHEBI:57540"/>
    </ligand>
</feature>
<feature type="binding site" evidence="8">
    <location>
        <begin position="238"/>
        <end position="239"/>
    </location>
    <ligand>
        <name>NAD(+)</name>
        <dbReference type="ChEBI" id="CHEBI:57540"/>
    </ligand>
</feature>
<comment type="similarity">
    <text evidence="1 5">Belongs to the AlaDH/PNT family.</text>
</comment>
<dbReference type="GO" id="GO:0000286">
    <property type="term" value="F:alanine dehydrogenase activity"/>
    <property type="evidence" value="ECO:0007669"/>
    <property type="project" value="UniProtKB-UniRule"/>
</dbReference>
<dbReference type="RefSeq" id="WP_013178968.1">
    <property type="nucleotide sequence ID" value="NC_014221.1"/>
</dbReference>
<dbReference type="SUPFAM" id="SSF51735">
    <property type="entry name" value="NAD(P)-binding Rossmann-fold domains"/>
    <property type="match status" value="1"/>
</dbReference>
<feature type="active site" description="Proton donor/acceptor" evidence="6">
    <location>
        <position position="269"/>
    </location>
</feature>
<keyword evidence="12" id="KW-1185">Reference proteome</keyword>
<evidence type="ECO:0000313" key="11">
    <source>
        <dbReference type="EMBL" id="ADI15607.1"/>
    </source>
</evidence>
<dbReference type="InterPro" id="IPR008143">
    <property type="entry name" value="Ala_DH/PNT_CS2"/>
</dbReference>
<reference evidence="11 12" key="2">
    <citation type="journal article" date="2011" name="Stand. Genomic Sci.">
        <title>Complete genome sequence of Truepera radiovictrix type strain (RQ-24).</title>
        <authorList>
            <person name="Ivanova N."/>
            <person name="Rohde C."/>
            <person name="Munk C."/>
            <person name="Nolan M."/>
            <person name="Lucas S."/>
            <person name="Del Rio T.G."/>
            <person name="Tice H."/>
            <person name="Deshpande S."/>
            <person name="Cheng J.F."/>
            <person name="Tapia R."/>
            <person name="Han C."/>
            <person name="Goodwin L."/>
            <person name="Pitluck S."/>
            <person name="Liolios K."/>
            <person name="Mavromatis K."/>
            <person name="Mikhailova N."/>
            <person name="Pati A."/>
            <person name="Chen A."/>
            <person name="Palaniappan K."/>
            <person name="Land M."/>
            <person name="Hauser L."/>
            <person name="Chang Y.J."/>
            <person name="Jeffries C.D."/>
            <person name="Brambilla E."/>
            <person name="Rohde M."/>
            <person name="Goker M."/>
            <person name="Tindall B.J."/>
            <person name="Woyke T."/>
            <person name="Bristow J."/>
            <person name="Eisen J.A."/>
            <person name="Markowitz V."/>
            <person name="Hugenholtz P."/>
            <person name="Kyrpides N.C."/>
            <person name="Klenk H.P."/>
            <person name="Lapidus A."/>
        </authorList>
    </citation>
    <scope>NUCLEOTIDE SEQUENCE [LARGE SCALE GENOMIC DNA]</scope>
    <source>
        <strain evidence="12">DSM 17093 / CIP 108686 / LMG 22925 / RQ-24</strain>
    </source>
</reference>
<dbReference type="SMART" id="SM01003">
    <property type="entry name" value="AlaDh_PNT_N"/>
    <property type="match status" value="1"/>
</dbReference>
<feature type="binding site" evidence="7">
    <location>
        <position position="15"/>
    </location>
    <ligand>
        <name>substrate</name>
    </ligand>
</feature>
<dbReference type="InterPro" id="IPR036291">
    <property type="entry name" value="NAD(P)-bd_dom_sf"/>
</dbReference>
<feature type="binding site" evidence="8">
    <location>
        <begin position="297"/>
        <end position="300"/>
    </location>
    <ligand>
        <name>NAD(+)</name>
        <dbReference type="ChEBI" id="CHEBI:57540"/>
    </ligand>
</feature>
<dbReference type="CDD" id="cd05305">
    <property type="entry name" value="L-AlaDH"/>
    <property type="match status" value="1"/>
</dbReference>
<evidence type="ECO:0000256" key="3">
    <source>
        <dbReference type="ARBA" id="ARBA00023002"/>
    </source>
</evidence>
<dbReference type="InterPro" id="IPR007886">
    <property type="entry name" value="AlaDH/PNT_N"/>
</dbReference>
<dbReference type="SMART" id="SM01002">
    <property type="entry name" value="AlaDh_PNT_C"/>
    <property type="match status" value="1"/>
</dbReference>
<dbReference type="Pfam" id="PF01262">
    <property type="entry name" value="AlaDh_PNT_C"/>
    <property type="match status" value="1"/>
</dbReference>
<dbReference type="eggNOG" id="COG0686">
    <property type="taxonomic scope" value="Bacteria"/>
</dbReference>
<evidence type="ECO:0000256" key="7">
    <source>
        <dbReference type="PIRSR" id="PIRSR000183-2"/>
    </source>
</evidence>
<keyword evidence="4 5" id="KW-0520">NAD</keyword>
<evidence type="ECO:0000259" key="9">
    <source>
        <dbReference type="SMART" id="SM01002"/>
    </source>
</evidence>
<dbReference type="GO" id="GO:0000166">
    <property type="term" value="F:nucleotide binding"/>
    <property type="evidence" value="ECO:0007669"/>
    <property type="project" value="UniProtKB-KW"/>
</dbReference>
<proteinExistence type="inferred from homology"/>
<keyword evidence="3 5" id="KW-0560">Oxidoreductase</keyword>
<evidence type="ECO:0000256" key="6">
    <source>
        <dbReference type="PIRSR" id="PIRSR000183-1"/>
    </source>
</evidence>
<reference evidence="12" key="1">
    <citation type="submission" date="2010-05" db="EMBL/GenBank/DDBJ databases">
        <title>The complete genome of Truepera radiovictris DSM 17093.</title>
        <authorList>
            <consortium name="US DOE Joint Genome Institute (JGI-PGF)"/>
            <person name="Lucas S."/>
            <person name="Copeland A."/>
            <person name="Lapidus A."/>
            <person name="Glavina del Rio T."/>
            <person name="Dalin E."/>
            <person name="Tice H."/>
            <person name="Bruce D."/>
            <person name="Goodwin L."/>
            <person name="Pitluck S."/>
            <person name="Kyrpides N."/>
            <person name="Mavromatis K."/>
            <person name="Ovchinnikova G."/>
            <person name="Munk A.C."/>
            <person name="Detter J.C."/>
            <person name="Han C."/>
            <person name="Tapia R."/>
            <person name="Land M."/>
            <person name="Hauser L."/>
            <person name="Markowitz V."/>
            <person name="Cheng J.-F."/>
            <person name="Hugenholtz P."/>
            <person name="Woyke T."/>
            <person name="Wu D."/>
            <person name="Tindall B."/>
            <person name="Pomrenke H.G."/>
            <person name="Brambilla E."/>
            <person name="Klenk H.-P."/>
            <person name="Eisen J.A."/>
        </authorList>
    </citation>
    <scope>NUCLEOTIDE SEQUENCE [LARGE SCALE GENOMIC DNA]</scope>
    <source>
        <strain evidence="12">DSM 17093 / CIP 108686 / LMG 22925 / RQ-24</strain>
    </source>
</reference>
<dbReference type="AlphaFoldDB" id="D7CTR0"/>
<dbReference type="PROSITE" id="PS00837">
    <property type="entry name" value="ALADH_PNT_2"/>
    <property type="match status" value="1"/>
</dbReference>
<dbReference type="Pfam" id="PF05222">
    <property type="entry name" value="AlaDh_PNT_N"/>
    <property type="match status" value="1"/>
</dbReference>
<dbReference type="PANTHER" id="PTHR42795">
    <property type="entry name" value="ALANINE DEHYDROGENASE"/>
    <property type="match status" value="1"/>
</dbReference>
<dbReference type="FunFam" id="3.40.50.720:FF:000049">
    <property type="entry name" value="Alanine dehydrogenase"/>
    <property type="match status" value="1"/>
</dbReference>
<name>D7CTR0_TRURR</name>
<dbReference type="EMBL" id="CP002049">
    <property type="protein sequence ID" value="ADI15607.1"/>
    <property type="molecule type" value="Genomic_DNA"/>
</dbReference>
<dbReference type="PANTHER" id="PTHR42795:SF1">
    <property type="entry name" value="ALANINE DEHYDROGENASE"/>
    <property type="match status" value="1"/>
</dbReference>
<sequence length="375" mass="38968">MNIGIPKEVKRHEYRVSATPGIVGALVKRGHTVVVESGAGEGSSFEDAAYEAAGARIVGSAAEAWAQEMVLKVKEPVAQEYGFLRDDLLLFTYLHLAADRPLTEALLAAGTTAIAYETVQLPNGTLPLLTPMSEVAGRMAPQVGAYHLERFLGGRGVLLGGVPGVQAGEVVILGGGVVGTNAAKIALGLGARVSIMDISHARLQYLDDVFGGRVQTLASNPGNIAEAVQRADLLIGAVLIPGAKAPHLVTREMLATMKRGSVIVDVAVDQGGCIETIRPTTHDEPTYVVDGVVHYGVANMPGAVPNTSTVALSNQTLPYTLALAEKGLGALHEDRALLQGLNTHKGQLTYKAVGEAFGIATVAPETALAEAPLLA</sequence>
<dbReference type="NCBIfam" id="TIGR00518">
    <property type="entry name" value="alaDH"/>
    <property type="match status" value="1"/>
</dbReference>
<accession>D7CTR0</accession>
<comment type="catalytic activity">
    <reaction evidence="5">
        <text>L-alanine + NAD(+) + H2O = pyruvate + NH4(+) + NADH + H(+)</text>
        <dbReference type="Rhea" id="RHEA:18405"/>
        <dbReference type="ChEBI" id="CHEBI:15361"/>
        <dbReference type="ChEBI" id="CHEBI:15377"/>
        <dbReference type="ChEBI" id="CHEBI:15378"/>
        <dbReference type="ChEBI" id="CHEBI:28938"/>
        <dbReference type="ChEBI" id="CHEBI:57540"/>
        <dbReference type="ChEBI" id="CHEBI:57945"/>
        <dbReference type="ChEBI" id="CHEBI:57972"/>
        <dbReference type="EC" id="1.4.1.1"/>
    </reaction>
</comment>
<dbReference type="EC" id="1.4.1.1" evidence="2 5"/>
<keyword evidence="8" id="KW-0547">Nucleotide-binding</keyword>
<evidence type="ECO:0000256" key="2">
    <source>
        <dbReference type="ARBA" id="ARBA00012897"/>
    </source>
</evidence>
<feature type="binding site" evidence="8">
    <location>
        <position position="219"/>
    </location>
    <ligand>
        <name>NAD(+)</name>
        <dbReference type="ChEBI" id="CHEBI:57540"/>
    </ligand>
</feature>
<feature type="domain" description="Alanine dehydrogenase/pyridine nucleotide transhydrogenase NAD(H)-binding" evidence="9">
    <location>
        <begin position="148"/>
        <end position="296"/>
    </location>
</feature>
<dbReference type="Proteomes" id="UP000000379">
    <property type="component" value="Chromosome"/>
</dbReference>
<dbReference type="GO" id="GO:0042853">
    <property type="term" value="P:L-alanine catabolic process"/>
    <property type="evidence" value="ECO:0007669"/>
    <property type="project" value="InterPro"/>
</dbReference>
<feature type="binding site" evidence="7">
    <location>
        <position position="74"/>
    </location>
    <ligand>
        <name>substrate</name>
    </ligand>
</feature>
<feature type="active site" description="Proton donor/acceptor" evidence="6">
    <location>
        <position position="95"/>
    </location>
</feature>
<feature type="binding site" evidence="8">
    <location>
        <position position="133"/>
    </location>
    <ligand>
        <name>NAD(+)</name>
        <dbReference type="ChEBI" id="CHEBI:57540"/>
    </ligand>
</feature>
<dbReference type="OrthoDB" id="9804592at2"/>
<evidence type="ECO:0000256" key="8">
    <source>
        <dbReference type="PIRSR" id="PIRSR000183-3"/>
    </source>
</evidence>
<protein>
    <recommendedName>
        <fullName evidence="2 5">Alanine dehydrogenase</fullName>
        <ecNumber evidence="2 5">1.4.1.1</ecNumber>
    </recommendedName>
</protein>
<dbReference type="KEGG" id="tra:Trad_2499"/>
<dbReference type="SUPFAM" id="SSF52283">
    <property type="entry name" value="Formate/glycerate dehydrogenase catalytic domain-like"/>
    <property type="match status" value="1"/>
</dbReference>
<dbReference type="STRING" id="649638.Trad_2499"/>
<dbReference type="HOGENOM" id="CLU_003376_3_0_0"/>
<evidence type="ECO:0000259" key="10">
    <source>
        <dbReference type="SMART" id="SM01003"/>
    </source>
</evidence>
<feature type="binding site" evidence="8">
    <location>
        <begin position="266"/>
        <end position="269"/>
    </location>
    <ligand>
        <name>NAD(+)</name>
        <dbReference type="ChEBI" id="CHEBI:57540"/>
    </ligand>
</feature>
<gene>
    <name evidence="11" type="ordered locus">Trad_2499</name>
</gene>
<dbReference type="Gene3D" id="3.40.50.720">
    <property type="entry name" value="NAD(P)-binding Rossmann-like Domain"/>
    <property type="match status" value="2"/>
</dbReference>
<evidence type="ECO:0000256" key="5">
    <source>
        <dbReference type="PIRNR" id="PIRNR000183"/>
    </source>
</evidence>
<feature type="binding site" evidence="8">
    <location>
        <position position="278"/>
    </location>
    <ligand>
        <name>NAD(+)</name>
        <dbReference type="ChEBI" id="CHEBI:57540"/>
    </ligand>
</feature>
<dbReference type="InterPro" id="IPR008141">
    <property type="entry name" value="Ala_DH"/>
</dbReference>
<dbReference type="InterPro" id="IPR007698">
    <property type="entry name" value="AlaDH/PNT_NAD(H)-bd"/>
</dbReference>
<organism evidence="11 12">
    <name type="scientific">Truepera radiovictrix (strain DSM 17093 / CIP 108686 / LMG 22925 / RQ-24)</name>
    <dbReference type="NCBI Taxonomy" id="649638"/>
    <lineage>
        <taxon>Bacteria</taxon>
        <taxon>Thermotogati</taxon>
        <taxon>Deinococcota</taxon>
        <taxon>Deinococci</taxon>
        <taxon>Trueperales</taxon>
        <taxon>Trueperaceae</taxon>
        <taxon>Truepera</taxon>
    </lineage>
</organism>
<evidence type="ECO:0000256" key="4">
    <source>
        <dbReference type="ARBA" id="ARBA00023027"/>
    </source>
</evidence>
<dbReference type="GO" id="GO:0005886">
    <property type="term" value="C:plasma membrane"/>
    <property type="evidence" value="ECO:0007669"/>
    <property type="project" value="TreeGrafter"/>
</dbReference>
<feature type="domain" description="Alanine dehydrogenase/pyridine nucleotide transhydrogenase N-terminal" evidence="10">
    <location>
        <begin position="4"/>
        <end position="136"/>
    </location>
</feature>
<dbReference type="PIRSF" id="PIRSF000183">
    <property type="entry name" value="Alanine_dh"/>
    <property type="match status" value="1"/>
</dbReference>
<feature type="binding site" evidence="8">
    <location>
        <position position="197"/>
    </location>
    <ligand>
        <name>NAD(+)</name>
        <dbReference type="ChEBI" id="CHEBI:57540"/>
    </ligand>
</feature>
<evidence type="ECO:0000256" key="1">
    <source>
        <dbReference type="ARBA" id="ARBA00005689"/>
    </source>
</evidence>